<reference evidence="2" key="1">
    <citation type="submission" date="2019-12" db="EMBL/GenBank/DDBJ databases">
        <authorList>
            <person name="Wang K."/>
            <person name="Tamayo M.G."/>
            <person name="Penner T.V."/>
            <person name="Cook B.W.M."/>
            <person name="Court D.A."/>
            <person name="Theriault S.S."/>
        </authorList>
    </citation>
    <scope>NUCLEOTIDE SEQUENCE [LARGE SCALE GENOMIC DNA]</scope>
</reference>
<evidence type="ECO:0000313" key="2">
    <source>
        <dbReference type="Proteomes" id="UP000465071"/>
    </source>
</evidence>
<dbReference type="EMBL" id="MN882610">
    <property type="protein sequence ID" value="QHS01790.1"/>
    <property type="molecule type" value="Genomic_DNA"/>
</dbReference>
<dbReference type="Proteomes" id="UP000465071">
    <property type="component" value="Segment"/>
</dbReference>
<sequence length="208" mass="23136">MLNFNEFLLESEELVTEAGERMTKLKWQSAMDILPHADRKDFMKYAASVQKLYGIGTSNPKDYYKVQNAFKSLTGAAVDKAPKAPKTKEAIPVATPKVTKTATPAPEKAPAKEVPGMKVFSNGKYGTVIGSSELRTAIDAVIPMLRDNATLYKAMETYLDNLEDFYKSQGRKATNSDYKHVGEIKVLMTKLRFHLAELSKQTGLSYTI</sequence>
<gene>
    <name evidence="1" type="ORF">CPT_CIP9_254</name>
</gene>
<organism evidence="1 2">
    <name type="scientific">Enterobacter phage vB_EclM_CIP9</name>
    <dbReference type="NCBI Taxonomy" id="2696340"/>
    <lineage>
        <taxon>Viruses</taxon>
        <taxon>Duplodnaviria</taxon>
        <taxon>Heunggongvirae</taxon>
        <taxon>Uroviricota</taxon>
        <taxon>Caudoviricetes</taxon>
        <taxon>Pantevenvirales</taxon>
        <taxon>Straboviridae</taxon>
        <taxon>Tevenvirinae</taxon>
        <taxon>Kanagawavirus</taxon>
        <taxon>Kanagawavirus cipnine</taxon>
    </lineage>
</organism>
<proteinExistence type="predicted"/>
<accession>A0A6B9XZN6</accession>
<keyword evidence="2" id="KW-1185">Reference proteome</keyword>
<evidence type="ECO:0000313" key="1">
    <source>
        <dbReference type="EMBL" id="QHS01790.1"/>
    </source>
</evidence>
<name>A0A6B9XZN6_9CAUD</name>
<protein>
    <submittedName>
        <fullName evidence="1">Uncharacterized protein</fullName>
    </submittedName>
</protein>